<proteinExistence type="predicted"/>
<gene>
    <name evidence="1" type="ORF">HK100_012005</name>
</gene>
<organism evidence="1 2">
    <name type="scientific">Physocladia obscura</name>
    <dbReference type="NCBI Taxonomy" id="109957"/>
    <lineage>
        <taxon>Eukaryota</taxon>
        <taxon>Fungi</taxon>
        <taxon>Fungi incertae sedis</taxon>
        <taxon>Chytridiomycota</taxon>
        <taxon>Chytridiomycota incertae sedis</taxon>
        <taxon>Chytridiomycetes</taxon>
        <taxon>Chytridiales</taxon>
        <taxon>Chytriomycetaceae</taxon>
        <taxon>Physocladia</taxon>
    </lineage>
</organism>
<reference evidence="1" key="1">
    <citation type="submission" date="2020-05" db="EMBL/GenBank/DDBJ databases">
        <title>Phylogenomic resolution of chytrid fungi.</title>
        <authorList>
            <person name="Stajich J.E."/>
            <person name="Amses K."/>
            <person name="Simmons R."/>
            <person name="Seto K."/>
            <person name="Myers J."/>
            <person name="Bonds A."/>
            <person name="Quandt C.A."/>
            <person name="Barry K."/>
            <person name="Liu P."/>
            <person name="Grigoriev I."/>
            <person name="Longcore J.E."/>
            <person name="James T.Y."/>
        </authorList>
    </citation>
    <scope>NUCLEOTIDE SEQUENCE</scope>
    <source>
        <strain evidence="1">JEL0513</strain>
    </source>
</reference>
<comment type="caution">
    <text evidence="1">The sequence shown here is derived from an EMBL/GenBank/DDBJ whole genome shotgun (WGS) entry which is preliminary data.</text>
</comment>
<name>A0AAD5T8N2_9FUNG</name>
<accession>A0AAD5T8N2</accession>
<dbReference type="Proteomes" id="UP001211907">
    <property type="component" value="Unassembled WGS sequence"/>
</dbReference>
<evidence type="ECO:0000313" key="2">
    <source>
        <dbReference type="Proteomes" id="UP001211907"/>
    </source>
</evidence>
<evidence type="ECO:0000313" key="1">
    <source>
        <dbReference type="EMBL" id="KAJ3139088.1"/>
    </source>
</evidence>
<dbReference type="EMBL" id="JADGJH010000081">
    <property type="protein sequence ID" value="KAJ3139088.1"/>
    <property type="molecule type" value="Genomic_DNA"/>
</dbReference>
<keyword evidence="2" id="KW-1185">Reference proteome</keyword>
<dbReference type="AlphaFoldDB" id="A0AAD5T8N2"/>
<sequence length="75" mass="8263">MEADQIDDLLRELSTTIKIPSKHTNSIITQQHETNDALNAKNQQNLPADADDIDSLLDSCLEENNGNDLSSQAKV</sequence>
<protein>
    <submittedName>
        <fullName evidence="1">Uncharacterized protein</fullName>
    </submittedName>
</protein>